<keyword evidence="4" id="KW-1185">Reference proteome</keyword>
<dbReference type="GO" id="GO:0003677">
    <property type="term" value="F:DNA binding"/>
    <property type="evidence" value="ECO:0007669"/>
    <property type="project" value="UniProtKB-KW"/>
</dbReference>
<dbReference type="SUPFAM" id="SSF50249">
    <property type="entry name" value="Nucleic acid-binding proteins"/>
    <property type="match status" value="1"/>
</dbReference>
<comment type="caution">
    <text evidence="3">The sequence shown here is derived from an EMBL/GenBank/DDBJ whole genome shotgun (WGS) entry which is preliminary data.</text>
</comment>
<dbReference type="InterPro" id="IPR000424">
    <property type="entry name" value="Primosome_PriB/ssb"/>
</dbReference>
<reference evidence="3 4" key="1">
    <citation type="submission" date="2024-03" db="EMBL/GenBank/DDBJ databases">
        <title>Human intestinal bacterial collection.</title>
        <authorList>
            <person name="Pauvert C."/>
            <person name="Hitch T.C.A."/>
            <person name="Clavel T."/>
        </authorList>
    </citation>
    <scope>NUCLEOTIDE SEQUENCE [LARGE SCALE GENOMIC DNA]</scope>
    <source>
        <strain evidence="3 4">CLA-AA-H192</strain>
    </source>
</reference>
<evidence type="ECO:0000256" key="1">
    <source>
        <dbReference type="ARBA" id="ARBA00023125"/>
    </source>
</evidence>
<keyword evidence="1 2" id="KW-0238">DNA-binding</keyword>
<dbReference type="PROSITE" id="PS50935">
    <property type="entry name" value="SSB"/>
    <property type="match status" value="2"/>
</dbReference>
<dbReference type="NCBIfam" id="NF004476">
    <property type="entry name" value="PRK05813.1"/>
    <property type="match status" value="1"/>
</dbReference>
<organism evidence="3 4">
    <name type="scientific">Faecousia intestinalis</name>
    <dbReference type="NCBI Taxonomy" id="3133167"/>
    <lineage>
        <taxon>Bacteria</taxon>
        <taxon>Bacillati</taxon>
        <taxon>Bacillota</taxon>
        <taxon>Clostridia</taxon>
        <taxon>Eubacteriales</taxon>
        <taxon>Oscillospiraceae</taxon>
        <taxon>Faecousia</taxon>
    </lineage>
</organism>
<protein>
    <submittedName>
        <fullName evidence="3">Single-stranded DNA-binding protein</fullName>
    </submittedName>
</protein>
<accession>A0ABV1G5R3</accession>
<evidence type="ECO:0000313" key="3">
    <source>
        <dbReference type="EMBL" id="MEQ2510760.1"/>
    </source>
</evidence>
<gene>
    <name evidence="3" type="ORF">WMO66_05785</name>
</gene>
<dbReference type="Proteomes" id="UP001491552">
    <property type="component" value="Unassembled WGS sequence"/>
</dbReference>
<sequence length="201" mass="22348">MEHIVNQIILTGNLAGAPRYSHENHGRRFYAFPLEVERLSGTTDTLPVLAPLELLEQTPAAGGDTLCVTGQIRSYNNREPEGRRLVISVLAETMTLCSAAHDNRAELLGTICRAPVYRRTPLGREICDVMLAVNRPYRRADYLPCILWGRTAQEAAELPVGTQLALTGRLQSREYIKMLGTTAERRTAYEISAISAEPVRE</sequence>
<dbReference type="Pfam" id="PF00436">
    <property type="entry name" value="SSB"/>
    <property type="match status" value="1"/>
</dbReference>
<proteinExistence type="predicted"/>
<evidence type="ECO:0000256" key="2">
    <source>
        <dbReference type="PROSITE-ProRule" id="PRU00252"/>
    </source>
</evidence>
<dbReference type="RefSeq" id="WP_349135442.1">
    <property type="nucleotide sequence ID" value="NZ_JBBMFF010000185.1"/>
</dbReference>
<name>A0ABV1G5R3_9FIRM</name>
<dbReference type="EMBL" id="JBBMFF010000185">
    <property type="protein sequence ID" value="MEQ2510760.1"/>
    <property type="molecule type" value="Genomic_DNA"/>
</dbReference>
<dbReference type="InterPro" id="IPR012340">
    <property type="entry name" value="NA-bd_OB-fold"/>
</dbReference>
<dbReference type="Gene3D" id="2.40.50.140">
    <property type="entry name" value="Nucleic acid-binding proteins"/>
    <property type="match status" value="2"/>
</dbReference>
<evidence type="ECO:0000313" key="4">
    <source>
        <dbReference type="Proteomes" id="UP001491552"/>
    </source>
</evidence>